<proteinExistence type="predicted"/>
<dbReference type="InterPro" id="IPR053340">
    <property type="entry name" value="PTF2"/>
</dbReference>
<dbReference type="Proteomes" id="UP001630127">
    <property type="component" value="Unassembled WGS sequence"/>
</dbReference>
<sequence length="116" mass="13473">MSKKILLKQILEKDVGLNANPPSFDRRCLENQRRRDKINAAKLRIQRVMHPSEAGCGDGNDLFLSKCVNVGKKRTMHVEIDWEDLIIETFLLHRVREEEIEKGHYNALLGLHVFSH</sequence>
<dbReference type="PANTHER" id="PTHR48428">
    <property type="entry name" value="PLANT-SPECIFIC TFIIB-RELATED PROTEIN PTF2"/>
    <property type="match status" value="1"/>
</dbReference>
<protein>
    <submittedName>
        <fullName evidence="1">Uncharacterized protein</fullName>
    </submittedName>
</protein>
<reference evidence="1 2" key="1">
    <citation type="submission" date="2024-11" db="EMBL/GenBank/DDBJ databases">
        <title>A near-complete genome assembly of Cinchona calisaya.</title>
        <authorList>
            <person name="Lian D.C."/>
            <person name="Zhao X.W."/>
            <person name="Wei L."/>
        </authorList>
    </citation>
    <scope>NUCLEOTIDE SEQUENCE [LARGE SCALE GENOMIC DNA]</scope>
    <source>
        <tissue evidence="1">Nenye</tissue>
    </source>
</reference>
<name>A0ABD2ZY33_9GENT</name>
<dbReference type="PANTHER" id="PTHR48428:SF1">
    <property type="entry name" value="PLANT-SPECIFIC TFIIB-RELATED PROTEIN PTF2"/>
    <property type="match status" value="1"/>
</dbReference>
<organism evidence="1 2">
    <name type="scientific">Cinchona calisaya</name>
    <dbReference type="NCBI Taxonomy" id="153742"/>
    <lineage>
        <taxon>Eukaryota</taxon>
        <taxon>Viridiplantae</taxon>
        <taxon>Streptophyta</taxon>
        <taxon>Embryophyta</taxon>
        <taxon>Tracheophyta</taxon>
        <taxon>Spermatophyta</taxon>
        <taxon>Magnoliopsida</taxon>
        <taxon>eudicotyledons</taxon>
        <taxon>Gunneridae</taxon>
        <taxon>Pentapetalae</taxon>
        <taxon>asterids</taxon>
        <taxon>lamiids</taxon>
        <taxon>Gentianales</taxon>
        <taxon>Rubiaceae</taxon>
        <taxon>Cinchonoideae</taxon>
        <taxon>Cinchoneae</taxon>
        <taxon>Cinchona</taxon>
    </lineage>
</organism>
<dbReference type="AlphaFoldDB" id="A0ABD2ZY33"/>
<keyword evidence="2" id="KW-1185">Reference proteome</keyword>
<dbReference type="EMBL" id="JBJUIK010000007">
    <property type="protein sequence ID" value="KAL3522468.1"/>
    <property type="molecule type" value="Genomic_DNA"/>
</dbReference>
<evidence type="ECO:0000313" key="2">
    <source>
        <dbReference type="Proteomes" id="UP001630127"/>
    </source>
</evidence>
<gene>
    <name evidence="1" type="ORF">ACH5RR_015302</name>
</gene>
<evidence type="ECO:0000313" key="1">
    <source>
        <dbReference type="EMBL" id="KAL3522468.1"/>
    </source>
</evidence>
<accession>A0ABD2ZY33</accession>
<comment type="caution">
    <text evidence="1">The sequence shown here is derived from an EMBL/GenBank/DDBJ whole genome shotgun (WGS) entry which is preliminary data.</text>
</comment>